<keyword evidence="3" id="KW-1185">Reference proteome</keyword>
<feature type="non-terminal residue" evidence="2">
    <location>
        <position position="63"/>
    </location>
</feature>
<reference evidence="2 3" key="1">
    <citation type="submission" date="2020-05" db="EMBL/GenBank/DDBJ databases">
        <title>Actinomadura verrucosospora NRRL-B18236 (PFL_A860) Genome sequencing and assembly.</title>
        <authorList>
            <person name="Samborskyy M."/>
        </authorList>
    </citation>
    <scope>NUCLEOTIDE SEQUENCE [LARGE SCALE GENOMIC DNA]</scope>
    <source>
        <strain evidence="2 3">NRRL:B18236</strain>
    </source>
</reference>
<dbReference type="AlphaFoldDB" id="A0A7D4A3K3"/>
<evidence type="ECO:0000313" key="3">
    <source>
        <dbReference type="Proteomes" id="UP000501240"/>
    </source>
</evidence>
<accession>A0A7D4A3K3</accession>
<proteinExistence type="predicted"/>
<feature type="compositionally biased region" description="Basic and acidic residues" evidence="1">
    <location>
        <begin position="30"/>
        <end position="43"/>
    </location>
</feature>
<gene>
    <name evidence="2" type="ORF">ACTIVE_1083</name>
</gene>
<dbReference type="Proteomes" id="UP000501240">
    <property type="component" value="Chromosome"/>
</dbReference>
<organism evidence="2 3">
    <name type="scientific">Actinomadura verrucosospora</name>
    <dbReference type="NCBI Taxonomy" id="46165"/>
    <lineage>
        <taxon>Bacteria</taxon>
        <taxon>Bacillati</taxon>
        <taxon>Actinomycetota</taxon>
        <taxon>Actinomycetes</taxon>
        <taxon>Streptosporangiales</taxon>
        <taxon>Thermomonosporaceae</taxon>
        <taxon>Actinomadura</taxon>
    </lineage>
</organism>
<feature type="compositionally biased region" description="Low complexity" evidence="1">
    <location>
        <begin position="46"/>
        <end position="57"/>
    </location>
</feature>
<protein>
    <submittedName>
        <fullName evidence="2">Uncharacterized protein</fullName>
    </submittedName>
</protein>
<evidence type="ECO:0000313" key="2">
    <source>
        <dbReference type="EMBL" id="QKG19447.1"/>
    </source>
</evidence>
<feature type="region of interest" description="Disordered" evidence="1">
    <location>
        <begin position="1"/>
        <end position="63"/>
    </location>
</feature>
<name>A0A7D4A3K3_ACTVE</name>
<sequence>MAAAGRVRQQVQDERAPPPGVVGPGVRAEQGAREMVRLRRLDAGDAQQPPRVVAQPPGGAGAE</sequence>
<dbReference type="EMBL" id="CP053892">
    <property type="protein sequence ID" value="QKG19447.1"/>
    <property type="molecule type" value="Genomic_DNA"/>
</dbReference>
<evidence type="ECO:0000256" key="1">
    <source>
        <dbReference type="SAM" id="MobiDB-lite"/>
    </source>
</evidence>